<comment type="caution">
    <text evidence="1">The sequence shown here is derived from an EMBL/GenBank/DDBJ whole genome shotgun (WGS) entry which is preliminary data.</text>
</comment>
<organism evidence="1 2">
    <name type="scientific">Enhygromyxa salina</name>
    <dbReference type="NCBI Taxonomy" id="215803"/>
    <lineage>
        <taxon>Bacteria</taxon>
        <taxon>Pseudomonadati</taxon>
        <taxon>Myxococcota</taxon>
        <taxon>Polyangia</taxon>
        <taxon>Nannocystales</taxon>
        <taxon>Nannocystaceae</taxon>
        <taxon>Enhygromyxa</taxon>
    </lineage>
</organism>
<proteinExistence type="predicted"/>
<evidence type="ECO:0000313" key="1">
    <source>
        <dbReference type="EMBL" id="KIG13694.1"/>
    </source>
</evidence>
<dbReference type="EMBL" id="JMCC02000090">
    <property type="protein sequence ID" value="KIG13694.1"/>
    <property type="molecule type" value="Genomic_DNA"/>
</dbReference>
<sequence>MSALGCQPQVGDKCKRATDCGLNVIRQCDVSQRDSKGEGECIVENCSFGVCPNEAECVKVYASEFLSITCDPELEDIPMSSEGAILRDDCLPNEVCLPEGLCADEIRARTSCRRKCKTDKNCRSNYKCVGTGVGGLYVAPDPADPIAENFARICVPRDAD</sequence>
<reference evidence="1 2" key="1">
    <citation type="submission" date="2014-12" db="EMBL/GenBank/DDBJ databases">
        <title>Genome assembly of Enhygromyxa salina DSM 15201.</title>
        <authorList>
            <person name="Sharma G."/>
            <person name="Subramanian S."/>
        </authorList>
    </citation>
    <scope>NUCLEOTIDE SEQUENCE [LARGE SCALE GENOMIC DNA]</scope>
    <source>
        <strain evidence="1 2">DSM 15201</strain>
    </source>
</reference>
<gene>
    <name evidence="1" type="ORF">DB30_07902</name>
</gene>
<name>A0A0C1Z7W5_9BACT</name>
<accession>A0A0C1Z7W5</accession>
<protein>
    <submittedName>
        <fullName evidence="1">Uncharacterized protein</fullName>
    </submittedName>
</protein>
<evidence type="ECO:0000313" key="2">
    <source>
        <dbReference type="Proteomes" id="UP000031599"/>
    </source>
</evidence>
<dbReference type="Proteomes" id="UP000031599">
    <property type="component" value="Unassembled WGS sequence"/>
</dbReference>
<dbReference type="AlphaFoldDB" id="A0A0C1Z7W5"/>